<dbReference type="InterPro" id="IPR036188">
    <property type="entry name" value="FAD/NAD-bd_sf"/>
</dbReference>
<keyword evidence="8" id="KW-1185">Reference proteome</keyword>
<dbReference type="GO" id="GO:0004497">
    <property type="term" value="F:monooxygenase activity"/>
    <property type="evidence" value="ECO:0007669"/>
    <property type="project" value="InterPro"/>
</dbReference>
<evidence type="ECO:0000256" key="1">
    <source>
        <dbReference type="ARBA" id="ARBA00007992"/>
    </source>
</evidence>
<dbReference type="GO" id="GO:0071949">
    <property type="term" value="F:FAD binding"/>
    <property type="evidence" value="ECO:0007669"/>
    <property type="project" value="InterPro"/>
</dbReference>
<keyword evidence="5" id="KW-0472">Membrane</keyword>
<gene>
    <name evidence="7" type="ORF">QTJ16_005906</name>
</gene>
<protein>
    <recommendedName>
        <fullName evidence="6">FAD-binding domain-containing protein</fullName>
    </recommendedName>
</protein>
<feature type="transmembrane region" description="Helical" evidence="5">
    <location>
        <begin position="266"/>
        <end position="291"/>
    </location>
</feature>
<evidence type="ECO:0000313" key="8">
    <source>
        <dbReference type="Proteomes" id="UP001285354"/>
    </source>
</evidence>
<dbReference type="Pfam" id="PF01494">
    <property type="entry name" value="FAD_binding_3"/>
    <property type="match status" value="1"/>
</dbReference>
<keyword evidence="4" id="KW-0560">Oxidoreductase</keyword>
<dbReference type="InterPro" id="IPR002938">
    <property type="entry name" value="FAD-bd"/>
</dbReference>
<evidence type="ECO:0000259" key="6">
    <source>
        <dbReference type="Pfam" id="PF01494"/>
    </source>
</evidence>
<comment type="similarity">
    <text evidence="1">Belongs to the paxM FAD-dependent monooxygenase family.</text>
</comment>
<evidence type="ECO:0000256" key="5">
    <source>
        <dbReference type="SAM" id="Phobius"/>
    </source>
</evidence>
<evidence type="ECO:0000256" key="3">
    <source>
        <dbReference type="ARBA" id="ARBA00022827"/>
    </source>
</evidence>
<sequence>MSTQWKALIGVAPIHTNTSDMTVIHNNRYSFLTLSQPGRVFFFVFFRLAKPRYWPEREYYSDLQAEELAATVASHPISESLAFGELWKKRSRGALISVEEGVLDHWHYGRIVLAGDSAHKVTPNIALGGNSGMESIVVLSNHLRHMMIQQQGSKPSLATLQRVFSAYQSERHLRVKEIMEFSSLITKVQAWDTPFHKFLANWVLPLQPDRAIADQLGQIIRGAPKLDFVSTRGFSAGSMGWNDESLETHKVEVDVRKTGTGQVMKTISAAVVTLLMLLGTAAYVFPILSVIS</sequence>
<dbReference type="EMBL" id="JAUBYV010000009">
    <property type="protein sequence ID" value="KAK2624713.1"/>
    <property type="molecule type" value="Genomic_DNA"/>
</dbReference>
<dbReference type="Gene3D" id="3.50.50.60">
    <property type="entry name" value="FAD/NAD(P)-binding domain"/>
    <property type="match status" value="1"/>
</dbReference>
<reference evidence="7" key="1">
    <citation type="submission" date="2023-06" db="EMBL/GenBank/DDBJ databases">
        <title>Draft genome of Marssonina rosae.</title>
        <authorList>
            <person name="Cheng Q."/>
        </authorList>
    </citation>
    <scope>NUCLEOTIDE SEQUENCE</scope>
    <source>
        <strain evidence="7">R4</strain>
    </source>
</reference>
<dbReference type="SUPFAM" id="SSF51905">
    <property type="entry name" value="FAD/NAD(P)-binding domain"/>
    <property type="match status" value="1"/>
</dbReference>
<comment type="caution">
    <text evidence="7">The sequence shown here is derived from an EMBL/GenBank/DDBJ whole genome shotgun (WGS) entry which is preliminary data.</text>
</comment>
<keyword evidence="3" id="KW-0274">FAD</keyword>
<name>A0AAD9SU96_9HELO</name>
<feature type="domain" description="FAD-binding" evidence="6">
    <location>
        <begin position="76"/>
        <end position="182"/>
    </location>
</feature>
<keyword evidence="5" id="KW-1133">Transmembrane helix</keyword>
<evidence type="ECO:0000256" key="2">
    <source>
        <dbReference type="ARBA" id="ARBA00022630"/>
    </source>
</evidence>
<dbReference type="Proteomes" id="UP001285354">
    <property type="component" value="Unassembled WGS sequence"/>
</dbReference>
<organism evidence="7 8">
    <name type="scientific">Diplocarpon rosae</name>
    <dbReference type="NCBI Taxonomy" id="946125"/>
    <lineage>
        <taxon>Eukaryota</taxon>
        <taxon>Fungi</taxon>
        <taxon>Dikarya</taxon>
        <taxon>Ascomycota</taxon>
        <taxon>Pezizomycotina</taxon>
        <taxon>Leotiomycetes</taxon>
        <taxon>Helotiales</taxon>
        <taxon>Drepanopezizaceae</taxon>
        <taxon>Diplocarpon</taxon>
    </lineage>
</organism>
<dbReference type="PANTHER" id="PTHR47356">
    <property type="entry name" value="FAD-DEPENDENT MONOOXYGENASE ASQG-RELATED"/>
    <property type="match status" value="1"/>
</dbReference>
<evidence type="ECO:0000313" key="7">
    <source>
        <dbReference type="EMBL" id="KAK2624713.1"/>
    </source>
</evidence>
<keyword evidence="5" id="KW-0812">Transmembrane</keyword>
<dbReference type="InterPro" id="IPR050562">
    <property type="entry name" value="FAD_mOase_fung"/>
</dbReference>
<keyword evidence="2" id="KW-0285">Flavoprotein</keyword>
<accession>A0AAD9SU96</accession>
<dbReference type="AlphaFoldDB" id="A0AAD9SU96"/>
<evidence type="ECO:0000256" key="4">
    <source>
        <dbReference type="ARBA" id="ARBA00023002"/>
    </source>
</evidence>
<proteinExistence type="inferred from homology"/>
<dbReference type="PANTHER" id="PTHR47356:SF2">
    <property type="entry name" value="FAD-BINDING DOMAIN-CONTAINING PROTEIN-RELATED"/>
    <property type="match status" value="1"/>
</dbReference>